<sequence length="107" mass="11811">MPIKEPDSFSMIGSVIVVAMTLLGTLANYAWRILNGERFRLSFFLLKICISIFAGALVLLAASYSNWEAEIAGGVAGLAGWSGAEAIRIIEKRFLSRLRRDKCDENQ</sequence>
<reference evidence="2 3" key="1">
    <citation type="submission" date="2018-07" db="EMBL/GenBank/DDBJ databases">
        <title>Genomic Encyclopedia of Type Strains, Phase IV (KMG-IV): sequencing the most valuable type-strain genomes for metagenomic binning, comparative biology and taxonomic classification.</title>
        <authorList>
            <person name="Goeker M."/>
        </authorList>
    </citation>
    <scope>NUCLEOTIDE SEQUENCE [LARGE SCALE GENOMIC DNA]</scope>
    <source>
        <strain evidence="2 3">DSM 103736</strain>
    </source>
</reference>
<feature type="transmembrane region" description="Helical" evidence="1">
    <location>
        <begin position="71"/>
        <end position="90"/>
    </location>
</feature>
<feature type="transmembrane region" description="Helical" evidence="1">
    <location>
        <begin position="12"/>
        <end position="31"/>
    </location>
</feature>
<keyword evidence="1" id="KW-0472">Membrane</keyword>
<protein>
    <submittedName>
        <fullName evidence="2">LydA family holin superfamily III</fullName>
    </submittedName>
</protein>
<keyword evidence="1" id="KW-0812">Transmembrane</keyword>
<gene>
    <name evidence="2" type="ORF">C8D90_101155</name>
</gene>
<comment type="caution">
    <text evidence="2">The sequence shown here is derived from an EMBL/GenBank/DDBJ whole genome shotgun (WGS) entry which is preliminary data.</text>
</comment>
<dbReference type="InterPro" id="IPR032126">
    <property type="entry name" value="LydA_holin"/>
</dbReference>
<evidence type="ECO:0000256" key="1">
    <source>
        <dbReference type="SAM" id="Phobius"/>
    </source>
</evidence>
<accession>A0A370R2Q1</accession>
<dbReference type="EMBL" id="QRAP01000001">
    <property type="protein sequence ID" value="RDK96719.1"/>
    <property type="molecule type" value="Genomic_DNA"/>
</dbReference>
<dbReference type="AlphaFoldDB" id="A0A370R2Q1"/>
<dbReference type="Proteomes" id="UP000254848">
    <property type="component" value="Unassembled WGS sequence"/>
</dbReference>
<evidence type="ECO:0000313" key="2">
    <source>
        <dbReference type="EMBL" id="RDK96719.1"/>
    </source>
</evidence>
<dbReference type="Pfam" id="PF16083">
    <property type="entry name" value="Phage_holin_3_3"/>
    <property type="match status" value="1"/>
</dbReference>
<keyword evidence="1" id="KW-1133">Transmembrane helix</keyword>
<evidence type="ECO:0000313" key="3">
    <source>
        <dbReference type="Proteomes" id="UP000254848"/>
    </source>
</evidence>
<keyword evidence="3" id="KW-1185">Reference proteome</keyword>
<feature type="transmembrane region" description="Helical" evidence="1">
    <location>
        <begin position="43"/>
        <end position="65"/>
    </location>
</feature>
<name>A0A370R2Q1_9GAMM</name>
<dbReference type="RefSeq" id="WP_162844336.1">
    <property type="nucleotide sequence ID" value="NZ_QRAP01000001.1"/>
</dbReference>
<proteinExistence type="predicted"/>
<organism evidence="2 3">
    <name type="scientific">Enterobacillus tribolii</name>
    <dbReference type="NCBI Taxonomy" id="1487935"/>
    <lineage>
        <taxon>Bacteria</taxon>
        <taxon>Pseudomonadati</taxon>
        <taxon>Pseudomonadota</taxon>
        <taxon>Gammaproteobacteria</taxon>
        <taxon>Enterobacterales</taxon>
        <taxon>Hafniaceae</taxon>
        <taxon>Enterobacillus</taxon>
    </lineage>
</organism>